<proteinExistence type="predicted"/>
<dbReference type="EMBL" id="CP087994">
    <property type="protein sequence ID" value="UYO61324.1"/>
    <property type="molecule type" value="Genomic_DNA"/>
</dbReference>
<name>A0ABY6HCW6_9FIRM</name>
<gene>
    <name evidence="1" type="ORF">LNN31_11050</name>
</gene>
<evidence type="ECO:0000313" key="1">
    <source>
        <dbReference type="EMBL" id="UYO61324.1"/>
    </source>
</evidence>
<dbReference type="InterPro" id="IPR014985">
    <property type="entry name" value="WbqC"/>
</dbReference>
<evidence type="ECO:0000313" key="2">
    <source>
        <dbReference type="Proteomes" id="UP001163550"/>
    </source>
</evidence>
<sequence>MSDYQQHIFNECKMNASHAGAELHDNSYQILPNFPESKNESKKKKRGIKMDVSIMQPYLFPYIGYFQMINCSDYFVIADDVQFIRKGWINRNRILLNGEPLLITLPLNRDSSFLDINKRSFVMQSDPRGRRAFLNKIVNSYRKAPEFKLIYPLIEVIVNFSNNNVAEFLTNSIKEICVFLDIETEILIESSFLLSPELDYQDSVIYVCKELKAKRYINSIGGMDLYSKRKFAENGIELKFIKTRETLEYRQFYYQFVPNLSIIDVMMFNPRDRIKAMLTEYDLVEGHN</sequence>
<accession>A0ABY6HCW6</accession>
<dbReference type="RefSeq" id="WP_228883478.1">
    <property type="nucleotide sequence ID" value="NZ_CABIIK010000056.1"/>
</dbReference>
<protein>
    <submittedName>
        <fullName evidence="1">WbqC family protein</fullName>
    </submittedName>
</protein>
<reference evidence="1" key="1">
    <citation type="submission" date="2021-11" db="EMBL/GenBank/DDBJ databases">
        <title>Isoprene-degrading acetogen.</title>
        <authorList>
            <person name="Yang Y."/>
            <person name="Jin H."/>
            <person name="Yan J."/>
        </authorList>
    </citation>
    <scope>NUCLEOTIDE SEQUENCE</scope>
    <source>
        <strain evidence="1">Berkeley</strain>
    </source>
</reference>
<organism evidence="1 2">
    <name type="scientific">Acetobacterium wieringae</name>
    <dbReference type="NCBI Taxonomy" id="52694"/>
    <lineage>
        <taxon>Bacteria</taxon>
        <taxon>Bacillati</taxon>
        <taxon>Bacillota</taxon>
        <taxon>Clostridia</taxon>
        <taxon>Eubacteriales</taxon>
        <taxon>Eubacteriaceae</taxon>
        <taxon>Acetobacterium</taxon>
    </lineage>
</organism>
<dbReference type="Pfam" id="PF08889">
    <property type="entry name" value="WbqC"/>
    <property type="match status" value="1"/>
</dbReference>
<keyword evidence="2" id="KW-1185">Reference proteome</keyword>
<dbReference type="Proteomes" id="UP001163550">
    <property type="component" value="Chromosome"/>
</dbReference>